<dbReference type="OMA" id="YLAIRRW"/>
<feature type="domain" description="DUF4283" evidence="1">
    <location>
        <begin position="22"/>
        <end position="104"/>
    </location>
</feature>
<dbReference type="Gramene" id="KCW60820">
    <property type="protein sequence ID" value="KCW60820"/>
    <property type="gene ID" value="EUGRSUZ_H03558"/>
</dbReference>
<dbReference type="PANTHER" id="PTHR31286:SF99">
    <property type="entry name" value="DUF4283 DOMAIN-CONTAINING PROTEIN"/>
    <property type="match status" value="1"/>
</dbReference>
<dbReference type="InterPro" id="IPR025558">
    <property type="entry name" value="DUF4283"/>
</dbReference>
<dbReference type="PANTHER" id="PTHR31286">
    <property type="entry name" value="GLYCINE-RICH CELL WALL STRUCTURAL PROTEIN 1.8-LIKE"/>
    <property type="match status" value="1"/>
</dbReference>
<dbReference type="STRING" id="71139.A0A059B588"/>
<protein>
    <recommendedName>
        <fullName evidence="1">DUF4283 domain-containing protein</fullName>
    </recommendedName>
</protein>
<organism evidence="2">
    <name type="scientific">Eucalyptus grandis</name>
    <name type="common">Flooded gum</name>
    <dbReference type="NCBI Taxonomy" id="71139"/>
    <lineage>
        <taxon>Eukaryota</taxon>
        <taxon>Viridiplantae</taxon>
        <taxon>Streptophyta</taxon>
        <taxon>Embryophyta</taxon>
        <taxon>Tracheophyta</taxon>
        <taxon>Spermatophyta</taxon>
        <taxon>Magnoliopsida</taxon>
        <taxon>eudicotyledons</taxon>
        <taxon>Gunneridae</taxon>
        <taxon>Pentapetalae</taxon>
        <taxon>rosids</taxon>
        <taxon>malvids</taxon>
        <taxon>Myrtales</taxon>
        <taxon>Myrtaceae</taxon>
        <taxon>Myrtoideae</taxon>
        <taxon>Eucalypteae</taxon>
        <taxon>Eucalyptus</taxon>
    </lineage>
</organism>
<dbReference type="InParanoid" id="A0A059B588"/>
<sequence>MGFKDVPILKSSKEEKERLRQPWRQPLIINLLGQTVGYDLLCKKLLQIWSPKGELVRINLSNKFFIATFFLPEDYYFVVGERPWMIFDHYLAIRRWHPGFEPNEPTIDRVAIWVKFPNISIELLLLAKNQS</sequence>
<accession>A0A059B588</accession>
<evidence type="ECO:0000259" key="1">
    <source>
        <dbReference type="Pfam" id="PF14111"/>
    </source>
</evidence>
<gene>
    <name evidence="2" type="ORF">EUGRSUZ_H03558</name>
</gene>
<name>A0A059B588_EUCGR</name>
<proteinExistence type="predicted"/>
<dbReference type="EMBL" id="KK198760">
    <property type="protein sequence ID" value="KCW60820.1"/>
    <property type="molecule type" value="Genomic_DNA"/>
</dbReference>
<dbReference type="InterPro" id="IPR040256">
    <property type="entry name" value="At4g02000-like"/>
</dbReference>
<dbReference type="AlphaFoldDB" id="A0A059B588"/>
<reference evidence="2" key="1">
    <citation type="submission" date="2013-07" db="EMBL/GenBank/DDBJ databases">
        <title>The genome of Eucalyptus grandis.</title>
        <authorList>
            <person name="Schmutz J."/>
            <person name="Hayes R."/>
            <person name="Myburg A."/>
            <person name="Tuskan G."/>
            <person name="Grattapaglia D."/>
            <person name="Rokhsar D.S."/>
        </authorList>
    </citation>
    <scope>NUCLEOTIDE SEQUENCE</scope>
    <source>
        <tissue evidence="2">Leaf extractions</tissue>
    </source>
</reference>
<dbReference type="Pfam" id="PF14111">
    <property type="entry name" value="DUF4283"/>
    <property type="match status" value="1"/>
</dbReference>
<evidence type="ECO:0000313" key="2">
    <source>
        <dbReference type="EMBL" id="KCW60820.1"/>
    </source>
</evidence>